<dbReference type="SMART" id="SM00915">
    <property type="entry name" value="Jacalin"/>
    <property type="match status" value="1"/>
</dbReference>
<dbReference type="PANTHER" id="PTHR33589:SF3">
    <property type="entry name" value="ZYMOGEN GRANULE MEMBRANE PROTEIN 16-LIKE"/>
    <property type="match status" value="1"/>
</dbReference>
<dbReference type="Pfam" id="PF01419">
    <property type="entry name" value="Jacalin"/>
    <property type="match status" value="1"/>
</dbReference>
<reference evidence="4" key="1">
    <citation type="submission" date="2025-08" db="UniProtKB">
        <authorList>
            <consortium name="Ensembl"/>
        </authorList>
    </citation>
    <scope>IDENTIFICATION</scope>
</reference>
<dbReference type="OMA" id="WNESVHS"/>
<evidence type="ECO:0000313" key="4">
    <source>
        <dbReference type="Ensembl" id="ENSCVAP00000026145.1"/>
    </source>
</evidence>
<reference evidence="4" key="2">
    <citation type="submission" date="2025-09" db="UniProtKB">
        <authorList>
            <consortium name="Ensembl"/>
        </authorList>
    </citation>
    <scope>IDENTIFICATION</scope>
</reference>
<dbReference type="PROSITE" id="PS51752">
    <property type="entry name" value="JACALIN_LECTIN"/>
    <property type="match status" value="1"/>
</dbReference>
<proteinExistence type="predicted"/>
<dbReference type="GO" id="GO:0030246">
    <property type="term" value="F:carbohydrate binding"/>
    <property type="evidence" value="ECO:0007669"/>
    <property type="project" value="UniProtKB-KW"/>
</dbReference>
<dbReference type="Gene3D" id="2.100.10.30">
    <property type="entry name" value="Jacalin-like lectin domain"/>
    <property type="match status" value="1"/>
</dbReference>
<dbReference type="InterPro" id="IPR001229">
    <property type="entry name" value="Jacalin-like_lectin_dom"/>
</dbReference>
<evidence type="ECO:0000313" key="5">
    <source>
        <dbReference type="Proteomes" id="UP000265020"/>
    </source>
</evidence>
<keyword evidence="5" id="KW-1185">Reference proteome</keyword>
<accession>A0A3Q2GHR2</accession>
<evidence type="ECO:0000259" key="3">
    <source>
        <dbReference type="PROSITE" id="PS51752"/>
    </source>
</evidence>
<name>A0A3Q2GHR2_CYPVA</name>
<keyword evidence="1" id="KW-0732">Signal</keyword>
<feature type="domain" description="Jacalin-type lectin" evidence="3">
    <location>
        <begin position="39"/>
        <end position="172"/>
    </location>
</feature>
<dbReference type="GeneTree" id="ENSGT00940000164478"/>
<dbReference type="SUPFAM" id="SSF51101">
    <property type="entry name" value="Mannose-binding lectins"/>
    <property type="match status" value="1"/>
</dbReference>
<protein>
    <recommendedName>
        <fullName evidence="3">Jacalin-type lectin domain-containing protein</fullName>
    </recommendedName>
</protein>
<dbReference type="AlphaFoldDB" id="A0A3Q2GHR2"/>
<keyword evidence="2" id="KW-0430">Lectin</keyword>
<dbReference type="Ensembl" id="ENSCVAT00000015975.1">
    <property type="protein sequence ID" value="ENSCVAP00000026145.1"/>
    <property type="gene ID" value="ENSCVAG00000011486.1"/>
</dbReference>
<evidence type="ECO:0000256" key="2">
    <source>
        <dbReference type="ARBA" id="ARBA00022734"/>
    </source>
</evidence>
<organism evidence="4 5">
    <name type="scientific">Cyprinodon variegatus</name>
    <name type="common">Sheepshead minnow</name>
    <dbReference type="NCBI Taxonomy" id="28743"/>
    <lineage>
        <taxon>Eukaryota</taxon>
        <taxon>Metazoa</taxon>
        <taxon>Chordata</taxon>
        <taxon>Craniata</taxon>
        <taxon>Vertebrata</taxon>
        <taxon>Euteleostomi</taxon>
        <taxon>Actinopterygii</taxon>
        <taxon>Neopterygii</taxon>
        <taxon>Teleostei</taxon>
        <taxon>Neoteleostei</taxon>
        <taxon>Acanthomorphata</taxon>
        <taxon>Ovalentaria</taxon>
        <taxon>Atherinomorphae</taxon>
        <taxon>Cyprinodontiformes</taxon>
        <taxon>Cyprinodontidae</taxon>
        <taxon>Cyprinodon</taxon>
    </lineage>
</organism>
<dbReference type="Proteomes" id="UP000265020">
    <property type="component" value="Unassembled WGS sequence"/>
</dbReference>
<evidence type="ECO:0000256" key="1">
    <source>
        <dbReference type="ARBA" id="ARBA00022729"/>
    </source>
</evidence>
<dbReference type="InterPro" id="IPR036404">
    <property type="entry name" value="Jacalin-like_lectin_dom_sf"/>
</dbReference>
<sequence length="186" mass="20749">MKNVNEFYLTKAHIDIAQLGQKHFFFFFTSSKTGMAPQYSFSPPVGDGNGNSYMITGEGRITAVRVWDSYWSFIRGIQFRYGYIWSPVAGHVSGEAKEIELFEGEAIVQISGKYSHHLSSVVFTTNRGRSLHAGQPSGYSFNMYPKHPQAELLFISGRFDSGITSLGTHWAIINPSSNPSNKTKGH</sequence>
<dbReference type="PANTHER" id="PTHR33589">
    <property type="entry name" value="OS11G0524900 PROTEIN"/>
    <property type="match status" value="1"/>
</dbReference>
<dbReference type="InterPro" id="IPR052321">
    <property type="entry name" value="PolyBind_ProtTraffic"/>
</dbReference>